<keyword evidence="8" id="KW-1185">Reference proteome</keyword>
<dbReference type="Pfam" id="PF01934">
    <property type="entry name" value="HepT-like"/>
    <property type="match status" value="1"/>
</dbReference>
<proteinExistence type="inferred from homology"/>
<name>A0ABT6H7J3_9BACI</name>
<keyword evidence="5" id="KW-0378">Hydrolase</keyword>
<comment type="similarity">
    <text evidence="6">Belongs to the HepT RNase toxin family.</text>
</comment>
<gene>
    <name evidence="7" type="ORF">P6P90_15530</name>
</gene>
<comment type="caution">
    <text evidence="7">The sequence shown here is derived from an EMBL/GenBank/DDBJ whole genome shotgun (WGS) entry which is preliminary data.</text>
</comment>
<dbReference type="EMBL" id="JARULN010000024">
    <property type="protein sequence ID" value="MDG5755312.1"/>
    <property type="molecule type" value="Genomic_DNA"/>
</dbReference>
<keyword evidence="4" id="KW-0547">Nucleotide-binding</keyword>
<sequence>MRGLEIIGETMNRIPREFQSKYPEVSWRDWIAFRNVLIHVYHAVDLELVWETMKDELQPLRKQMASIVEKES</sequence>
<reference evidence="7 8" key="1">
    <citation type="submission" date="2023-04" db="EMBL/GenBank/DDBJ databases">
        <title>Ectobacillus antri isolated from activated sludge.</title>
        <authorList>
            <person name="Yan P."/>
            <person name="Liu X."/>
        </authorList>
    </citation>
    <scope>NUCLEOTIDE SEQUENCE [LARGE SCALE GENOMIC DNA]</scope>
    <source>
        <strain evidence="7 8">C18H</strain>
    </source>
</reference>
<dbReference type="InterPro" id="IPR051813">
    <property type="entry name" value="HepT_RNase_toxin"/>
</dbReference>
<dbReference type="Gene3D" id="1.20.120.580">
    <property type="entry name" value="bsu32300-like"/>
    <property type="match status" value="1"/>
</dbReference>
<keyword evidence="2" id="KW-1277">Toxin-antitoxin system</keyword>
<evidence type="ECO:0000313" key="8">
    <source>
        <dbReference type="Proteomes" id="UP001218246"/>
    </source>
</evidence>
<evidence type="ECO:0000256" key="2">
    <source>
        <dbReference type="ARBA" id="ARBA00022649"/>
    </source>
</evidence>
<dbReference type="Proteomes" id="UP001218246">
    <property type="component" value="Unassembled WGS sequence"/>
</dbReference>
<organism evidence="7 8">
    <name type="scientific">Ectobacillus antri</name>
    <dbReference type="NCBI Taxonomy" id="2486280"/>
    <lineage>
        <taxon>Bacteria</taxon>
        <taxon>Bacillati</taxon>
        <taxon>Bacillota</taxon>
        <taxon>Bacilli</taxon>
        <taxon>Bacillales</taxon>
        <taxon>Bacillaceae</taxon>
        <taxon>Ectobacillus</taxon>
    </lineage>
</organism>
<keyword evidence="3" id="KW-0540">Nuclease</keyword>
<evidence type="ECO:0000256" key="3">
    <source>
        <dbReference type="ARBA" id="ARBA00022722"/>
    </source>
</evidence>
<dbReference type="PANTHER" id="PTHR34139:SF1">
    <property type="entry name" value="RNASE MJ1380-RELATED"/>
    <property type="match status" value="1"/>
</dbReference>
<evidence type="ECO:0000256" key="6">
    <source>
        <dbReference type="ARBA" id="ARBA00024207"/>
    </source>
</evidence>
<evidence type="ECO:0000313" key="7">
    <source>
        <dbReference type="EMBL" id="MDG5755312.1"/>
    </source>
</evidence>
<dbReference type="PANTHER" id="PTHR34139">
    <property type="entry name" value="UPF0331 PROTEIN MJ0127"/>
    <property type="match status" value="1"/>
</dbReference>
<evidence type="ECO:0000256" key="4">
    <source>
        <dbReference type="ARBA" id="ARBA00022741"/>
    </source>
</evidence>
<protein>
    <submittedName>
        <fullName evidence="7">DUF86 domain-containing protein</fullName>
    </submittedName>
</protein>
<dbReference type="InterPro" id="IPR037038">
    <property type="entry name" value="HepT-like_sf"/>
</dbReference>
<dbReference type="InterPro" id="IPR008201">
    <property type="entry name" value="HepT-like"/>
</dbReference>
<evidence type="ECO:0000256" key="1">
    <source>
        <dbReference type="ARBA" id="ARBA00022553"/>
    </source>
</evidence>
<accession>A0ABT6H7J3</accession>
<keyword evidence="1" id="KW-0597">Phosphoprotein</keyword>
<evidence type="ECO:0000256" key="5">
    <source>
        <dbReference type="ARBA" id="ARBA00022801"/>
    </source>
</evidence>